<feature type="domain" description="YCII-related" evidence="2">
    <location>
        <begin position="26"/>
        <end position="95"/>
    </location>
</feature>
<dbReference type="RefSeq" id="WP_109722690.1">
    <property type="nucleotide sequence ID" value="NZ_MSZV01000005.1"/>
</dbReference>
<dbReference type="OrthoDB" id="9807535at2"/>
<dbReference type="InterPro" id="IPR005545">
    <property type="entry name" value="YCII"/>
</dbReference>
<dbReference type="Pfam" id="PF03795">
    <property type="entry name" value="YCII"/>
    <property type="match status" value="1"/>
</dbReference>
<evidence type="ECO:0000313" key="4">
    <source>
        <dbReference type="Proteomes" id="UP000245812"/>
    </source>
</evidence>
<protein>
    <recommendedName>
        <fullName evidence="2">YCII-related domain-containing protein</fullName>
    </recommendedName>
</protein>
<evidence type="ECO:0000313" key="3">
    <source>
        <dbReference type="EMBL" id="PWK92117.1"/>
    </source>
</evidence>
<comment type="similarity">
    <text evidence="1">Belongs to the YciI family.</text>
</comment>
<organism evidence="3 4">
    <name type="scientific">Fulvimonas soli</name>
    <dbReference type="NCBI Taxonomy" id="155197"/>
    <lineage>
        <taxon>Bacteria</taxon>
        <taxon>Pseudomonadati</taxon>
        <taxon>Pseudomonadota</taxon>
        <taxon>Gammaproteobacteria</taxon>
        <taxon>Lysobacterales</taxon>
        <taxon>Rhodanobacteraceae</taxon>
        <taxon>Fulvimonas</taxon>
    </lineage>
</organism>
<keyword evidence="4" id="KW-1185">Reference proteome</keyword>
<dbReference type="SUPFAM" id="SSF54909">
    <property type="entry name" value="Dimeric alpha+beta barrel"/>
    <property type="match status" value="1"/>
</dbReference>
<dbReference type="Proteomes" id="UP000245812">
    <property type="component" value="Unassembled WGS sequence"/>
</dbReference>
<dbReference type="AlphaFoldDB" id="A0A316IET1"/>
<evidence type="ECO:0000259" key="2">
    <source>
        <dbReference type="Pfam" id="PF03795"/>
    </source>
</evidence>
<dbReference type="InterPro" id="IPR011008">
    <property type="entry name" value="Dimeric_a/b-barrel"/>
</dbReference>
<gene>
    <name evidence="3" type="ORF">C7456_103236</name>
</gene>
<proteinExistence type="inferred from homology"/>
<sequence>MTRYLISFPSAAMDVPAGAIQDVADAAHAVIREARAAGVYIFSGGLDEDAGPVLVAVDGKAVEGAYPETARLSGGFTIVDVPSREAALAWAARIAAACRCPQEVRAFRSDPLA</sequence>
<evidence type="ECO:0000256" key="1">
    <source>
        <dbReference type="ARBA" id="ARBA00007689"/>
    </source>
</evidence>
<name>A0A316IET1_9GAMM</name>
<dbReference type="EMBL" id="QGHC01000003">
    <property type="protein sequence ID" value="PWK92117.1"/>
    <property type="molecule type" value="Genomic_DNA"/>
</dbReference>
<reference evidence="3 4" key="1">
    <citation type="submission" date="2018-05" db="EMBL/GenBank/DDBJ databases">
        <title>Genomic Encyclopedia of Type Strains, Phase IV (KMG-IV): sequencing the most valuable type-strain genomes for metagenomic binning, comparative biology and taxonomic classification.</title>
        <authorList>
            <person name="Goeker M."/>
        </authorList>
    </citation>
    <scope>NUCLEOTIDE SEQUENCE [LARGE SCALE GENOMIC DNA]</scope>
    <source>
        <strain evidence="3 4">DSM 14263</strain>
    </source>
</reference>
<dbReference type="Gene3D" id="3.30.70.1060">
    <property type="entry name" value="Dimeric alpha+beta barrel"/>
    <property type="match status" value="1"/>
</dbReference>
<comment type="caution">
    <text evidence="3">The sequence shown here is derived from an EMBL/GenBank/DDBJ whole genome shotgun (WGS) entry which is preliminary data.</text>
</comment>
<accession>A0A316IET1</accession>